<evidence type="ECO:0000313" key="3">
    <source>
        <dbReference type="Proteomes" id="UP001066276"/>
    </source>
</evidence>
<feature type="compositionally biased region" description="Basic and acidic residues" evidence="1">
    <location>
        <begin position="115"/>
        <end position="136"/>
    </location>
</feature>
<protein>
    <recommendedName>
        <fullName evidence="4">Gag-like protein</fullName>
    </recommendedName>
</protein>
<dbReference type="AlphaFoldDB" id="A0AAV7QYF5"/>
<feature type="region of interest" description="Disordered" evidence="1">
    <location>
        <begin position="273"/>
        <end position="301"/>
    </location>
</feature>
<proteinExistence type="predicted"/>
<comment type="caution">
    <text evidence="2">The sequence shown here is derived from an EMBL/GenBank/DDBJ whole genome shotgun (WGS) entry which is preliminary data.</text>
</comment>
<organism evidence="2 3">
    <name type="scientific">Pleurodeles waltl</name>
    <name type="common">Iberian ribbed newt</name>
    <dbReference type="NCBI Taxonomy" id="8319"/>
    <lineage>
        <taxon>Eukaryota</taxon>
        <taxon>Metazoa</taxon>
        <taxon>Chordata</taxon>
        <taxon>Craniata</taxon>
        <taxon>Vertebrata</taxon>
        <taxon>Euteleostomi</taxon>
        <taxon>Amphibia</taxon>
        <taxon>Batrachia</taxon>
        <taxon>Caudata</taxon>
        <taxon>Salamandroidea</taxon>
        <taxon>Salamandridae</taxon>
        <taxon>Pleurodelinae</taxon>
        <taxon>Pleurodeles</taxon>
    </lineage>
</organism>
<keyword evidence="3" id="KW-1185">Reference proteome</keyword>
<dbReference type="Gene3D" id="4.10.60.10">
    <property type="entry name" value="Zinc finger, CCHC-type"/>
    <property type="match status" value="1"/>
</dbReference>
<evidence type="ECO:0000313" key="2">
    <source>
        <dbReference type="EMBL" id="KAJ1145411.1"/>
    </source>
</evidence>
<dbReference type="Proteomes" id="UP001066276">
    <property type="component" value="Chromosome 6"/>
</dbReference>
<name>A0AAV7QYF5_PLEWA</name>
<reference evidence="2" key="1">
    <citation type="journal article" date="2022" name="bioRxiv">
        <title>Sequencing and chromosome-scale assembly of the giantPleurodeles waltlgenome.</title>
        <authorList>
            <person name="Brown T."/>
            <person name="Elewa A."/>
            <person name="Iarovenko S."/>
            <person name="Subramanian E."/>
            <person name="Araus A.J."/>
            <person name="Petzold A."/>
            <person name="Susuki M."/>
            <person name="Suzuki K.-i.T."/>
            <person name="Hayashi T."/>
            <person name="Toyoda A."/>
            <person name="Oliveira C."/>
            <person name="Osipova E."/>
            <person name="Leigh N.D."/>
            <person name="Simon A."/>
            <person name="Yun M.H."/>
        </authorList>
    </citation>
    <scope>NUCLEOTIDE SEQUENCE</scope>
    <source>
        <strain evidence="2">20211129_DDA</strain>
        <tissue evidence="2">Liver</tissue>
    </source>
</reference>
<feature type="compositionally biased region" description="Basic residues" evidence="1">
    <location>
        <begin position="289"/>
        <end position="301"/>
    </location>
</feature>
<gene>
    <name evidence="2" type="ORF">NDU88_011698</name>
</gene>
<sequence length="301" mass="33332">MARSHDLSAARATEMDVAITQTPEKAPTIKAEWVGTIQGQQLKGKSETTAPVKQGPRCTHCGHKEHALKDYPAQGRWCSNCGKRNHFATTCHAGAGIRSTRGRRQVTKTVRHKSREGPKSHGRDQAKAELKHKPEESSPEEEEIFLISFTNDLKKNRRPQPTCVVNIAGSQVKALVDTGGSSLYRALDELSDCSGVLERIERQVAFLLDVAFDVVRVSARSGEASVAAQCNLVLCNWMTDAVQRSSALRIHFQPSVLFGAELEEKLHKLFKEKKHSSSLKSLPGDRQPSKRKSPLCHPSRR</sequence>
<evidence type="ECO:0000256" key="1">
    <source>
        <dbReference type="SAM" id="MobiDB-lite"/>
    </source>
</evidence>
<dbReference type="EMBL" id="JANPWB010000010">
    <property type="protein sequence ID" value="KAJ1145411.1"/>
    <property type="molecule type" value="Genomic_DNA"/>
</dbReference>
<feature type="region of interest" description="Disordered" evidence="1">
    <location>
        <begin position="96"/>
        <end position="141"/>
    </location>
</feature>
<evidence type="ECO:0008006" key="4">
    <source>
        <dbReference type="Google" id="ProtNLM"/>
    </source>
</evidence>
<feature type="compositionally biased region" description="Basic residues" evidence="1">
    <location>
        <begin position="100"/>
        <end position="114"/>
    </location>
</feature>
<accession>A0AAV7QYF5</accession>